<dbReference type="RefSeq" id="WP_165132085.1">
    <property type="nucleotide sequence ID" value="NZ_CP049253.1"/>
</dbReference>
<keyword evidence="1 2" id="KW-0238">DNA-binding</keyword>
<dbReference type="InterPro" id="IPR000424">
    <property type="entry name" value="Primosome_PriB/ssb"/>
</dbReference>
<dbReference type="InterPro" id="IPR012340">
    <property type="entry name" value="NA-bd_OB-fold"/>
</dbReference>
<evidence type="ECO:0000256" key="1">
    <source>
        <dbReference type="ARBA" id="ARBA00023125"/>
    </source>
</evidence>
<evidence type="ECO:0000256" key="3">
    <source>
        <dbReference type="RuleBase" id="RU000524"/>
    </source>
</evidence>
<evidence type="ECO:0000256" key="4">
    <source>
        <dbReference type="SAM" id="MobiDB-lite"/>
    </source>
</evidence>
<dbReference type="EMBL" id="JAGIOL010000001">
    <property type="protein sequence ID" value="MBP2435728.1"/>
    <property type="molecule type" value="Genomic_DNA"/>
</dbReference>
<dbReference type="NCBIfam" id="TIGR00621">
    <property type="entry name" value="ssb"/>
    <property type="match status" value="1"/>
</dbReference>
<dbReference type="Gene3D" id="2.40.50.140">
    <property type="entry name" value="Nucleic acid-binding proteins"/>
    <property type="match status" value="1"/>
</dbReference>
<dbReference type="PANTHER" id="PTHR10302:SF0">
    <property type="entry name" value="SINGLE-STRANDED DNA-BINDING PROTEIN, MITOCHONDRIAL"/>
    <property type="match status" value="1"/>
</dbReference>
<protein>
    <recommendedName>
        <fullName evidence="3">Single-stranded DNA-binding protein</fullName>
    </recommendedName>
</protein>
<dbReference type="InterPro" id="IPR011344">
    <property type="entry name" value="ssDNA-bd"/>
</dbReference>
<organism evidence="5 6">
    <name type="scientific">Microbacterium amylolyticum</name>
    <dbReference type="NCBI Taxonomy" id="936337"/>
    <lineage>
        <taxon>Bacteria</taxon>
        <taxon>Bacillati</taxon>
        <taxon>Actinomycetota</taxon>
        <taxon>Actinomycetes</taxon>
        <taxon>Micrococcales</taxon>
        <taxon>Microbacteriaceae</taxon>
        <taxon>Microbacterium</taxon>
    </lineage>
</organism>
<feature type="compositionally biased region" description="Polar residues" evidence="4">
    <location>
        <begin position="162"/>
        <end position="177"/>
    </location>
</feature>
<dbReference type="SUPFAM" id="SSF50249">
    <property type="entry name" value="Nucleic acid-binding proteins"/>
    <property type="match status" value="1"/>
</dbReference>
<comment type="caution">
    <text evidence="5">The sequence shown here is derived from an EMBL/GenBank/DDBJ whole genome shotgun (WGS) entry which is preliminary data.</text>
</comment>
<dbReference type="PROSITE" id="PS50935">
    <property type="entry name" value="SSB"/>
    <property type="match status" value="1"/>
</dbReference>
<feature type="region of interest" description="Disordered" evidence="4">
    <location>
        <begin position="153"/>
        <end position="199"/>
    </location>
</feature>
<dbReference type="GO" id="GO:0003677">
    <property type="term" value="F:DNA binding"/>
    <property type="evidence" value="ECO:0007669"/>
    <property type="project" value="UniProtKB-KW"/>
</dbReference>
<evidence type="ECO:0000313" key="5">
    <source>
        <dbReference type="EMBL" id="MBP2435728.1"/>
    </source>
</evidence>
<name>A0ABS4ZFF0_9MICO</name>
<evidence type="ECO:0000256" key="2">
    <source>
        <dbReference type="PROSITE-ProRule" id="PRU00252"/>
    </source>
</evidence>
<dbReference type="Pfam" id="PF00436">
    <property type="entry name" value="SSB"/>
    <property type="match status" value="1"/>
</dbReference>
<reference evidence="5 6" key="1">
    <citation type="submission" date="2021-03" db="EMBL/GenBank/DDBJ databases">
        <title>Sequencing the genomes of 1000 actinobacteria strains.</title>
        <authorList>
            <person name="Klenk H.-P."/>
        </authorList>
    </citation>
    <scope>NUCLEOTIDE SEQUENCE [LARGE SCALE GENOMIC DNA]</scope>
    <source>
        <strain evidence="5 6">DSM 24221</strain>
    </source>
</reference>
<dbReference type="PANTHER" id="PTHR10302">
    <property type="entry name" value="SINGLE-STRANDED DNA-BINDING PROTEIN"/>
    <property type="match status" value="1"/>
</dbReference>
<evidence type="ECO:0000313" key="6">
    <source>
        <dbReference type="Proteomes" id="UP001519362"/>
    </source>
</evidence>
<keyword evidence="6" id="KW-1185">Reference proteome</keyword>
<sequence>MFLQAVFGGRTRRLVATRGHLMPESITIVGNIATDPVQRQTKSGDAVIAFRVLTSNRRRDAETGNWYEESVNAYSVSAFKKLAEHSAASLRKGQRVVVAGSLKMRDWEAGERSGTDAEVTADAIGLDLRFAPIVTAPAASREAVASLVPTVAPGETSPGYEHQTSAATDVSEPQVTSEGGDWSAREPGQEAFVPDEVPY</sequence>
<proteinExistence type="predicted"/>
<dbReference type="CDD" id="cd04496">
    <property type="entry name" value="SSB_OBF"/>
    <property type="match status" value="1"/>
</dbReference>
<dbReference type="Proteomes" id="UP001519362">
    <property type="component" value="Unassembled WGS sequence"/>
</dbReference>
<accession>A0ABS4ZFF0</accession>
<gene>
    <name evidence="5" type="ORF">JOF34_000314</name>
</gene>